<evidence type="ECO:0000256" key="7">
    <source>
        <dbReference type="ARBA" id="ARBA00022840"/>
    </source>
</evidence>
<evidence type="ECO:0000256" key="2">
    <source>
        <dbReference type="ARBA" id="ARBA00022649"/>
    </source>
</evidence>
<dbReference type="Pfam" id="PF01909">
    <property type="entry name" value="NTP_transf_2"/>
    <property type="match status" value="1"/>
</dbReference>
<dbReference type="InterPro" id="IPR052038">
    <property type="entry name" value="Type-VII_TA_antitoxin"/>
</dbReference>
<accession>A0A7C5P266</accession>
<dbReference type="AlphaFoldDB" id="A0A7C5P266"/>
<gene>
    <name evidence="14" type="ORF">ENL40_04555</name>
</gene>
<keyword evidence="5" id="KW-0479">Metal-binding</keyword>
<dbReference type="GO" id="GO:0005524">
    <property type="term" value="F:ATP binding"/>
    <property type="evidence" value="ECO:0007669"/>
    <property type="project" value="UniProtKB-KW"/>
</dbReference>
<organism evidence="14">
    <name type="scientific">Thermococcus litoralis</name>
    <dbReference type="NCBI Taxonomy" id="2265"/>
    <lineage>
        <taxon>Archaea</taxon>
        <taxon>Methanobacteriati</taxon>
        <taxon>Methanobacteriota</taxon>
        <taxon>Thermococci</taxon>
        <taxon>Thermococcales</taxon>
        <taxon>Thermococcaceae</taxon>
        <taxon>Thermococcus</taxon>
    </lineage>
</organism>
<feature type="domain" description="Polymerase nucleotidyl transferase" evidence="13">
    <location>
        <begin position="11"/>
        <end position="97"/>
    </location>
</feature>
<proteinExistence type="inferred from homology"/>
<name>A0A7C5P266_THELI</name>
<dbReference type="PANTHER" id="PTHR33571">
    <property type="entry name" value="SSL8005 PROTEIN"/>
    <property type="match status" value="1"/>
</dbReference>
<comment type="catalytic activity">
    <reaction evidence="12">
        <text>L-tyrosyl-[protein] + ATP = O-(5'-adenylyl)-L-tyrosyl-[protein] + diphosphate</text>
        <dbReference type="Rhea" id="RHEA:54288"/>
        <dbReference type="Rhea" id="RHEA-COMP:10136"/>
        <dbReference type="Rhea" id="RHEA-COMP:13846"/>
        <dbReference type="ChEBI" id="CHEBI:30616"/>
        <dbReference type="ChEBI" id="CHEBI:33019"/>
        <dbReference type="ChEBI" id="CHEBI:46858"/>
        <dbReference type="ChEBI" id="CHEBI:83624"/>
        <dbReference type="EC" id="2.7.7.108"/>
    </reaction>
</comment>
<comment type="cofactor">
    <cofactor evidence="1">
        <name>Mg(2+)</name>
        <dbReference type="ChEBI" id="CHEBI:18420"/>
    </cofactor>
</comment>
<keyword evidence="2" id="KW-1277">Toxin-antitoxin system</keyword>
<evidence type="ECO:0000256" key="1">
    <source>
        <dbReference type="ARBA" id="ARBA00001946"/>
    </source>
</evidence>
<evidence type="ECO:0000256" key="5">
    <source>
        <dbReference type="ARBA" id="ARBA00022723"/>
    </source>
</evidence>
<keyword evidence="8" id="KW-0460">Magnesium</keyword>
<comment type="caution">
    <text evidence="14">The sequence shown here is derived from an EMBL/GenBank/DDBJ whole genome shotgun (WGS) entry which is preliminary data.</text>
</comment>
<dbReference type="GO" id="GO:0046872">
    <property type="term" value="F:metal ion binding"/>
    <property type="evidence" value="ECO:0007669"/>
    <property type="project" value="UniProtKB-KW"/>
</dbReference>
<sequence>MEKLTRIIDTLRQHKERIRKKYGVKSIGIFGSYVRGEQREDSDLDILIEFERPVDFFEFLELEEYLENILKVKVDLVLKKTLKPEIAKYILNEVVYV</sequence>
<dbReference type="Gene3D" id="3.30.460.10">
    <property type="entry name" value="Beta Polymerase, domain 2"/>
    <property type="match status" value="1"/>
</dbReference>
<evidence type="ECO:0000256" key="4">
    <source>
        <dbReference type="ARBA" id="ARBA00022695"/>
    </source>
</evidence>
<dbReference type="EMBL" id="DRTU01000192">
    <property type="protein sequence ID" value="HHI00729.1"/>
    <property type="molecule type" value="Genomic_DNA"/>
</dbReference>
<dbReference type="InterPro" id="IPR002934">
    <property type="entry name" value="Polymerase_NTP_transf_dom"/>
</dbReference>
<protein>
    <recommendedName>
        <fullName evidence="9">protein adenylyltransferase</fullName>
        <ecNumber evidence="9">2.7.7.108</ecNumber>
    </recommendedName>
</protein>
<evidence type="ECO:0000256" key="10">
    <source>
        <dbReference type="ARBA" id="ARBA00038276"/>
    </source>
</evidence>
<dbReference type="SUPFAM" id="SSF81301">
    <property type="entry name" value="Nucleotidyltransferase"/>
    <property type="match status" value="1"/>
</dbReference>
<dbReference type="PANTHER" id="PTHR33571:SF19">
    <property type="entry name" value="PROTEIN ADENYLYLTRANSFERASE MJ0128-RELATED"/>
    <property type="match status" value="1"/>
</dbReference>
<dbReference type="GO" id="GO:0070733">
    <property type="term" value="F:AMPylase activity"/>
    <property type="evidence" value="ECO:0007669"/>
    <property type="project" value="UniProtKB-EC"/>
</dbReference>
<dbReference type="Proteomes" id="UP000886217">
    <property type="component" value="Unassembled WGS sequence"/>
</dbReference>
<evidence type="ECO:0000256" key="8">
    <source>
        <dbReference type="ARBA" id="ARBA00022842"/>
    </source>
</evidence>
<dbReference type="InterPro" id="IPR043519">
    <property type="entry name" value="NT_sf"/>
</dbReference>
<evidence type="ECO:0000256" key="6">
    <source>
        <dbReference type="ARBA" id="ARBA00022741"/>
    </source>
</evidence>
<comment type="catalytic activity">
    <reaction evidence="11">
        <text>O-(5'-adenylyl)-L-tyrosyl-[protein] + ATP = O-[5'-(adenylyl-(5'-&gt;3')-adenylyl)]-L-tyrosyl-[protein] + diphosphate</text>
        <dbReference type="Rhea" id="RHEA:66528"/>
        <dbReference type="Rhea" id="RHEA-COMP:13846"/>
        <dbReference type="Rhea" id="RHEA-COMP:17046"/>
        <dbReference type="ChEBI" id="CHEBI:30616"/>
        <dbReference type="ChEBI" id="CHEBI:33019"/>
        <dbReference type="ChEBI" id="CHEBI:83624"/>
        <dbReference type="ChEBI" id="CHEBI:167160"/>
    </reaction>
</comment>
<evidence type="ECO:0000256" key="12">
    <source>
        <dbReference type="ARBA" id="ARBA00048696"/>
    </source>
</evidence>
<comment type="similarity">
    <text evidence="10">Belongs to the MntA antitoxin family.</text>
</comment>
<evidence type="ECO:0000256" key="9">
    <source>
        <dbReference type="ARBA" id="ARBA00034531"/>
    </source>
</evidence>
<dbReference type="CDD" id="cd05403">
    <property type="entry name" value="NT_KNTase_like"/>
    <property type="match status" value="1"/>
</dbReference>
<keyword evidence="3" id="KW-0808">Transferase</keyword>
<keyword evidence="6" id="KW-0547">Nucleotide-binding</keyword>
<evidence type="ECO:0000259" key="13">
    <source>
        <dbReference type="Pfam" id="PF01909"/>
    </source>
</evidence>
<keyword evidence="4" id="KW-0548">Nucleotidyltransferase</keyword>
<evidence type="ECO:0000313" key="14">
    <source>
        <dbReference type="EMBL" id="HHI00729.1"/>
    </source>
</evidence>
<keyword evidence="7" id="KW-0067">ATP-binding</keyword>
<evidence type="ECO:0000256" key="3">
    <source>
        <dbReference type="ARBA" id="ARBA00022679"/>
    </source>
</evidence>
<reference evidence="14" key="1">
    <citation type="journal article" date="2020" name="mSystems">
        <title>Genome- and Community-Level Interaction Insights into Carbon Utilization and Element Cycling Functions of Hydrothermarchaeota in Hydrothermal Sediment.</title>
        <authorList>
            <person name="Zhou Z."/>
            <person name="Liu Y."/>
            <person name="Xu W."/>
            <person name="Pan J."/>
            <person name="Luo Z.H."/>
            <person name="Li M."/>
        </authorList>
    </citation>
    <scope>NUCLEOTIDE SEQUENCE [LARGE SCALE GENOMIC DNA]</scope>
    <source>
        <strain evidence="14">HyVt-93</strain>
    </source>
</reference>
<evidence type="ECO:0000256" key="11">
    <source>
        <dbReference type="ARBA" id="ARBA00047518"/>
    </source>
</evidence>
<dbReference type="EC" id="2.7.7.108" evidence="9"/>